<evidence type="ECO:0000313" key="2">
    <source>
        <dbReference type="Proteomes" id="UP000281647"/>
    </source>
</evidence>
<dbReference type="EMBL" id="RKST01000007">
    <property type="protein sequence ID" value="RUM98308.1"/>
    <property type="molecule type" value="Genomic_DNA"/>
</dbReference>
<keyword evidence="2" id="KW-1185">Reference proteome</keyword>
<dbReference type="Pfam" id="PF05962">
    <property type="entry name" value="HutD"/>
    <property type="match status" value="1"/>
</dbReference>
<dbReference type="SUPFAM" id="SSF51182">
    <property type="entry name" value="RmlC-like cupins"/>
    <property type="match status" value="1"/>
</dbReference>
<dbReference type="InterPro" id="IPR010282">
    <property type="entry name" value="Uncharacterised_HutD/Ves"/>
</dbReference>
<dbReference type="AlphaFoldDB" id="A0A432V816"/>
<proteinExistence type="predicted"/>
<dbReference type="Gene3D" id="2.60.120.10">
    <property type="entry name" value="Jelly Rolls"/>
    <property type="match status" value="1"/>
</dbReference>
<accession>A0A432V816</accession>
<dbReference type="RefSeq" id="WP_128626688.1">
    <property type="nucleotide sequence ID" value="NZ_RKST01000007.1"/>
</dbReference>
<dbReference type="PANTHER" id="PTHR37943:SF1">
    <property type="entry name" value="PROTEIN VES"/>
    <property type="match status" value="1"/>
</dbReference>
<dbReference type="PANTHER" id="PTHR37943">
    <property type="entry name" value="PROTEIN VES"/>
    <property type="match status" value="1"/>
</dbReference>
<evidence type="ECO:0000313" key="1">
    <source>
        <dbReference type="EMBL" id="RUM98308.1"/>
    </source>
</evidence>
<comment type="caution">
    <text evidence="1">The sequence shown here is derived from an EMBL/GenBank/DDBJ whole genome shotgun (WGS) entry which is preliminary data.</text>
</comment>
<organism evidence="1 2">
    <name type="scientific">Borborobacter arsenicus</name>
    <dbReference type="NCBI Taxonomy" id="1851146"/>
    <lineage>
        <taxon>Bacteria</taxon>
        <taxon>Pseudomonadati</taxon>
        <taxon>Pseudomonadota</taxon>
        <taxon>Alphaproteobacteria</taxon>
        <taxon>Hyphomicrobiales</taxon>
        <taxon>Phyllobacteriaceae</taxon>
        <taxon>Borborobacter</taxon>
    </lineage>
</organism>
<gene>
    <name evidence="1" type="ORF">EET67_08400</name>
</gene>
<sequence>MLLTSEDYRKTPWKNGGGITEDVLLLPQGSSHEDFDIRISRAPIVDESRFSVFPGIDRTITRLGENPLTLCFSDGQETELPYLWPLSFDSALAPSSRLPAGASRVMNVMTRRGRWQAHVCVLRGPAREKRDVPPGGMIVAHAAKSGCRVSGIQVGEGQTLIVDDMLDVLIATDAGSACLVAAISPESAR</sequence>
<dbReference type="InterPro" id="IPR014710">
    <property type="entry name" value="RmlC-like_jellyroll"/>
</dbReference>
<dbReference type="Proteomes" id="UP000281647">
    <property type="component" value="Unassembled WGS sequence"/>
</dbReference>
<protein>
    <submittedName>
        <fullName evidence="1">HutD family protein</fullName>
    </submittedName>
</protein>
<dbReference type="InterPro" id="IPR011051">
    <property type="entry name" value="RmlC_Cupin_sf"/>
</dbReference>
<reference evidence="1 2" key="1">
    <citation type="submission" date="2018-11" db="EMBL/GenBank/DDBJ databases">
        <title>Pseudaminobacter arsenicus sp. nov., an arsenic-resistant bacterium isolated from arsenic-rich aquifers.</title>
        <authorList>
            <person name="Mu Y."/>
        </authorList>
    </citation>
    <scope>NUCLEOTIDE SEQUENCE [LARGE SCALE GENOMIC DNA]</scope>
    <source>
        <strain evidence="1 2">CB3</strain>
    </source>
</reference>
<name>A0A432V816_9HYPH</name>
<dbReference type="OrthoDB" id="9800082at2"/>